<dbReference type="Proteomes" id="UP000187283">
    <property type="component" value="Unassembled WGS sequence"/>
</dbReference>
<dbReference type="EMBL" id="LSSN01003692">
    <property type="protein sequence ID" value="OMJ12982.1"/>
    <property type="molecule type" value="Genomic_DNA"/>
</dbReference>
<dbReference type="PANTHER" id="PTHR46052">
    <property type="entry name" value="PHOSDUCIN-LIKE PROTEIN"/>
    <property type="match status" value="1"/>
</dbReference>
<feature type="region of interest" description="Disordered" evidence="2">
    <location>
        <begin position="1"/>
        <end position="57"/>
    </location>
</feature>
<dbReference type="InterPro" id="IPR051499">
    <property type="entry name" value="Phosducin-like_reg"/>
</dbReference>
<dbReference type="PANTHER" id="PTHR46052:SF1">
    <property type="entry name" value="PHOSDUCIN-LIKE PROTEIN"/>
    <property type="match status" value="1"/>
</dbReference>
<evidence type="ECO:0000313" key="4">
    <source>
        <dbReference type="EMBL" id="OMJ12982.1"/>
    </source>
</evidence>
<dbReference type="Pfam" id="PF02114">
    <property type="entry name" value="Phosducin"/>
    <property type="match status" value="1"/>
</dbReference>
<protein>
    <submittedName>
        <fullName evidence="4">Phosducin-like protein</fullName>
    </submittedName>
</protein>
<evidence type="ECO:0000313" key="5">
    <source>
        <dbReference type="EMBL" id="OMJ14078.1"/>
    </source>
</evidence>
<dbReference type="InterPro" id="IPR036249">
    <property type="entry name" value="Thioredoxin-like_sf"/>
</dbReference>
<accession>A0A1R1XEC6</accession>
<feature type="compositionally biased region" description="Basic and acidic residues" evidence="2">
    <location>
        <begin position="99"/>
        <end position="110"/>
    </location>
</feature>
<feature type="region of interest" description="Disordered" evidence="2">
    <location>
        <begin position="93"/>
        <end position="119"/>
    </location>
</feature>
<dbReference type="EMBL" id="LSSN01003218">
    <property type="protein sequence ID" value="OMJ14078.1"/>
    <property type="molecule type" value="Genomic_DNA"/>
</dbReference>
<feature type="domain" description="Phosducin" evidence="3">
    <location>
        <begin position="40"/>
        <end position="238"/>
    </location>
</feature>
<evidence type="ECO:0000256" key="1">
    <source>
        <dbReference type="ARBA" id="ARBA00009686"/>
    </source>
</evidence>
<dbReference type="Gene3D" id="3.40.30.10">
    <property type="entry name" value="Glutaredoxin"/>
    <property type="match status" value="1"/>
</dbReference>
<dbReference type="OrthoDB" id="70588at2759"/>
<dbReference type="AlphaFoldDB" id="A0A1R1XEC6"/>
<sequence>MDFKQLNPIQPNLNHDSASDEEIDLGNQKPEKNKKEVEKYEEYFDRQNGPKTGPKSVLADFNYKKKLDYEDYINEKNEKSEFIKAKHLNYNPKPADTMWTKKEEASKQSENDSSDLGLSELDSDDEIFEEYRRQRIAENSKKMNSLGYGMLKPVSAIEYTDIVEKNSSTDVYIIILLHLHNLPESEMFKSELEKCAKRLNHIFLLVDAIECGFKDHEVLPILLIYKNGELVGNHVKANQSFEFPGKFNDTMIQKTFLDSLT</sequence>
<feature type="compositionally biased region" description="Polar residues" evidence="2">
    <location>
        <begin position="7"/>
        <end position="16"/>
    </location>
</feature>
<organism evidence="4 6">
    <name type="scientific">Smittium culicis</name>
    <dbReference type="NCBI Taxonomy" id="133412"/>
    <lineage>
        <taxon>Eukaryota</taxon>
        <taxon>Fungi</taxon>
        <taxon>Fungi incertae sedis</taxon>
        <taxon>Zoopagomycota</taxon>
        <taxon>Kickxellomycotina</taxon>
        <taxon>Harpellomycetes</taxon>
        <taxon>Harpellales</taxon>
        <taxon>Legeriomycetaceae</taxon>
        <taxon>Smittium</taxon>
    </lineage>
</organism>
<evidence type="ECO:0000259" key="3">
    <source>
        <dbReference type="Pfam" id="PF02114"/>
    </source>
</evidence>
<gene>
    <name evidence="5" type="ORF">AYI70_g8112</name>
    <name evidence="4" type="ORF">AYI70_g8782</name>
</gene>
<dbReference type="STRING" id="133412.A0A1R1XEC6"/>
<evidence type="ECO:0000313" key="6">
    <source>
        <dbReference type="Proteomes" id="UP000187283"/>
    </source>
</evidence>
<keyword evidence="6" id="KW-1185">Reference proteome</keyword>
<feature type="compositionally biased region" description="Basic and acidic residues" evidence="2">
    <location>
        <begin position="29"/>
        <end position="45"/>
    </location>
</feature>
<dbReference type="InterPro" id="IPR023196">
    <property type="entry name" value="Phosducin_N_dom_sf"/>
</dbReference>
<evidence type="ECO:0000256" key="2">
    <source>
        <dbReference type="SAM" id="MobiDB-lite"/>
    </source>
</evidence>
<dbReference type="InterPro" id="IPR024253">
    <property type="entry name" value="Phosducin_thioredoxin-like_dom"/>
</dbReference>
<dbReference type="SUPFAM" id="SSF52833">
    <property type="entry name" value="Thioredoxin-like"/>
    <property type="match status" value="1"/>
</dbReference>
<name>A0A1R1XEC6_9FUNG</name>
<proteinExistence type="inferred from homology"/>
<dbReference type="Gene3D" id="1.10.168.10">
    <property type="entry name" value="Phosducin, domain 2"/>
    <property type="match status" value="1"/>
</dbReference>
<reference evidence="4 6" key="1">
    <citation type="submission" date="2017-01" db="EMBL/GenBank/DDBJ databases">
        <authorList>
            <person name="Mah S.A."/>
            <person name="Swanson W.J."/>
            <person name="Moy G.W."/>
            <person name="Vacquier V.D."/>
        </authorList>
    </citation>
    <scope>NUCLEOTIDE SEQUENCE [LARGE SCALE GENOMIC DNA]</scope>
    <source>
        <strain evidence="4 6">GSMNP</strain>
    </source>
</reference>
<comment type="similarity">
    <text evidence="1">Belongs to the phosducin family.</text>
</comment>
<comment type="caution">
    <text evidence="4">The sequence shown here is derived from an EMBL/GenBank/DDBJ whole genome shotgun (WGS) entry which is preliminary data.</text>
</comment>